<sequence>MASTSSNPKPPEVAAKIREEGELSSSGDDENPLCSTGDPTVAAKSLAASGSVQVPSVNRTIQSIHAGKASSSVATLSSVDVQSQKIVKPNNVKNFEKSRLTFNASKRGWYAPSGSDNNLVISFSDNDSDSEYEDDRQENIKSDVARVDGDQRLPSIPSKKSKGFEDNVRPLNKVVPKRLSQSRPSFPSMSRTIAGTNPKGVNPSFVEQGSRSQIRNSNTSNKGFLTHERGSSPLTLKDTKLQDLRKQIAERERELKLKVIQQSKESIPVSASGYPAMKSGHDAAKKSVSVSADAVSLDPREPDKKRKKVGGSYSTQPNTDFPPEKLSAKYNLQSKQQALESNSLCDRNVAKSSKKGSPSKRSKSRGIKLQKQHNDGVDISPGDLPSAHIVSNHQQSNRNSMQASPSHVNNWNYLGTMNLVGHSKRHMQSLVDMEESLDKELEEAQELRRKCEIEERKALKAYRRAQRDLIEANVRCMELYNRRELYSAQVRSFLMNESSLLWSPRQHDHVGSGLHMGDNLTRTLDLVPSSRHQMLSEYDGLILPRCDTSIPYTRASPLSSSYQNINHQNLSSDPCSEPDASLSEPLPHNSNNGANGVSSPSNDPNVSPDDDEETSLLDHRAVLPNFKNQQNEEYSIGKQRELSQDSNKSFPVNGSSESLLLEATLRSELFARMGKRALSKNNRLSNMVTSDDVLRTNEDNESERTQTNNGSPPFSEAERNQECERRGKEKPERRNFDVLFHIQNNHNKERNSLEYQPADGSKVDGYSDGSYQFAPSVVLSPPLILRSVFALIQTFPQIASFGLQGKQCKQYKSPNYHPKDFICQENVIKNPMDETAGEICGSESGSFSCNQAIDPFWPLCLYELRGKCNNTACPSQHVRDFSNEIEGYHQHEDSHRAGCQVGLPLCSQVCNGAKEELKNQTAVIPTYLVGLDTLKTCPHSYESVVARRNVQCWQRCFSMCLCISSLPQIDMRADEPFLRGNNNRIEVHWSSNRQSSYFQSRNGIGDSVNDTISSNMKSLEMALLILNQDVNKIEGMKKALNVLSRALEADPASEILWILYLVIHGSSFKLVGKDDMFSYAVKYNEGSYVLWLMFINSRQHLDDRLLAYNTALAALCRHQLGSVSESDPAYASACILDLFLQMMDWLCMSGKVEKAIQTVCGLLAEAPESDEPYSSLLSDILSCLMISDKYIFWVCCVYLVMYRKLPNAVINQFECTKELLEIEWPSVHLIDGEKESALKLLNVALDSVKLEANSESTKTEVGSRLAQKFALIHIRCIAAVDGLECSRIYLEKYMKLYPYCLEFVLISARLQTNDYGGSFMKGFEEALTNWPKEVPGIHCIWNQYIEFVLQRGLPDLAKDLILQWFNSVSKVQHAQNENLEAVNSPHISLESDSSRSPNSLISESARLDLVFGFLNLSLAKLLQNDHFQARRAFDKVLKAAPPPYIKYCLREYARFMLSYKAQAGDVSISEQLNILNTYLEDTVAFFVSEPLSRRFINDIDKSRVQKLVSTILTPVSLESDLVNLCLEVWHGPSLLPQNLSQSKEMVDFVEAVLDMVPSNYQLAFSVFKKLSRDNTLDVTSGSLLFWACSTLVDAIFHAIPIAPEYVWVEASGILGDIADIDMISERFYKRALSVYPFSLKLWHSYYKWVKTKGDASSVLDAAREKGIELS</sequence>
<feature type="compositionally biased region" description="Acidic residues" evidence="2">
    <location>
        <begin position="126"/>
        <end position="136"/>
    </location>
</feature>
<dbReference type="EMBL" id="JAIWQS010000007">
    <property type="protein sequence ID" value="KAJ8760323.1"/>
    <property type="molecule type" value="Genomic_DNA"/>
</dbReference>
<feature type="compositionally biased region" description="Polar residues" evidence="2">
    <location>
        <begin position="389"/>
        <end position="405"/>
    </location>
</feature>
<dbReference type="Pfam" id="PF10650">
    <property type="entry name" value="zf-C3H1"/>
    <property type="match status" value="1"/>
</dbReference>
<feature type="compositionally biased region" description="Polar residues" evidence="2">
    <location>
        <begin position="179"/>
        <end position="195"/>
    </location>
</feature>
<feature type="coiled-coil region" evidence="1">
    <location>
        <begin position="427"/>
        <end position="464"/>
    </location>
</feature>
<evidence type="ECO:0000256" key="1">
    <source>
        <dbReference type="SAM" id="Coils"/>
    </source>
</evidence>
<name>A0AAV8T227_9ROSI</name>
<keyword evidence="1" id="KW-0175">Coiled coil</keyword>
<dbReference type="InterPro" id="IPR019607">
    <property type="entry name" value="Putative_zinc-finger_domain"/>
</dbReference>
<dbReference type="InterPro" id="IPR039278">
    <property type="entry name" value="Red1"/>
</dbReference>
<accession>A0AAV8T227</accession>
<dbReference type="GO" id="GO:0005634">
    <property type="term" value="C:nucleus"/>
    <property type="evidence" value="ECO:0007669"/>
    <property type="project" value="TreeGrafter"/>
</dbReference>
<feature type="compositionally biased region" description="Polar residues" evidence="2">
    <location>
        <begin position="644"/>
        <end position="654"/>
    </location>
</feature>
<evidence type="ECO:0000256" key="2">
    <source>
        <dbReference type="SAM" id="MobiDB-lite"/>
    </source>
</evidence>
<feature type="compositionally biased region" description="Basic and acidic residues" evidence="2">
    <location>
        <begin position="137"/>
        <end position="151"/>
    </location>
</feature>
<dbReference type="SUPFAM" id="SSF48452">
    <property type="entry name" value="TPR-like"/>
    <property type="match status" value="1"/>
</dbReference>
<dbReference type="PANTHER" id="PTHR21563">
    <property type="entry name" value="ZINC FINGER C3H1 DOMAIN-CONTAINING PROTEIN"/>
    <property type="match status" value="1"/>
</dbReference>
<gene>
    <name evidence="4" type="ORF">K2173_011876</name>
</gene>
<evidence type="ECO:0000313" key="5">
    <source>
        <dbReference type="Proteomes" id="UP001159364"/>
    </source>
</evidence>
<feature type="region of interest" description="Disordered" evidence="2">
    <location>
        <begin position="106"/>
        <end position="237"/>
    </location>
</feature>
<feature type="domain" description="Putative zinc-finger" evidence="3">
    <location>
        <begin position="859"/>
        <end position="879"/>
    </location>
</feature>
<feature type="compositionally biased region" description="Basic and acidic residues" evidence="2">
    <location>
        <begin position="692"/>
        <end position="704"/>
    </location>
</feature>
<dbReference type="InterPro" id="IPR011990">
    <property type="entry name" value="TPR-like_helical_dom_sf"/>
</dbReference>
<comment type="caution">
    <text evidence="4">The sequence shown here is derived from an EMBL/GenBank/DDBJ whole genome shotgun (WGS) entry which is preliminary data.</text>
</comment>
<feature type="region of interest" description="Disordered" evidence="2">
    <location>
        <begin position="682"/>
        <end position="730"/>
    </location>
</feature>
<dbReference type="GO" id="GO:0000178">
    <property type="term" value="C:exosome (RNase complex)"/>
    <property type="evidence" value="ECO:0007669"/>
    <property type="project" value="TreeGrafter"/>
</dbReference>
<feature type="compositionally biased region" description="Basic residues" evidence="2">
    <location>
        <begin position="352"/>
        <end position="371"/>
    </location>
</feature>
<feature type="compositionally biased region" description="Low complexity" evidence="2">
    <location>
        <begin position="286"/>
        <end position="296"/>
    </location>
</feature>
<dbReference type="Proteomes" id="UP001159364">
    <property type="component" value="Linkage Group LG07"/>
</dbReference>
<feature type="compositionally biased region" description="Basic and acidic residues" evidence="2">
    <location>
        <begin position="716"/>
        <end position="730"/>
    </location>
</feature>
<keyword evidence="5" id="KW-1185">Reference proteome</keyword>
<proteinExistence type="predicted"/>
<evidence type="ECO:0000313" key="4">
    <source>
        <dbReference type="EMBL" id="KAJ8760323.1"/>
    </source>
</evidence>
<feature type="compositionally biased region" description="Low complexity" evidence="2">
    <location>
        <begin position="597"/>
        <end position="607"/>
    </location>
</feature>
<organism evidence="4 5">
    <name type="scientific">Erythroxylum novogranatense</name>
    <dbReference type="NCBI Taxonomy" id="1862640"/>
    <lineage>
        <taxon>Eukaryota</taxon>
        <taxon>Viridiplantae</taxon>
        <taxon>Streptophyta</taxon>
        <taxon>Embryophyta</taxon>
        <taxon>Tracheophyta</taxon>
        <taxon>Spermatophyta</taxon>
        <taxon>Magnoliopsida</taxon>
        <taxon>eudicotyledons</taxon>
        <taxon>Gunneridae</taxon>
        <taxon>Pentapetalae</taxon>
        <taxon>rosids</taxon>
        <taxon>fabids</taxon>
        <taxon>Malpighiales</taxon>
        <taxon>Erythroxylaceae</taxon>
        <taxon>Erythroxylum</taxon>
    </lineage>
</organism>
<feature type="compositionally biased region" description="Polar residues" evidence="2">
    <location>
        <begin position="563"/>
        <end position="574"/>
    </location>
</feature>
<dbReference type="PANTHER" id="PTHR21563:SF3">
    <property type="entry name" value="ZINC FINGER C3H1 DOMAIN-CONTAINING PROTEIN"/>
    <property type="match status" value="1"/>
</dbReference>
<feature type="region of interest" description="Disordered" evidence="2">
    <location>
        <begin position="1"/>
        <end position="39"/>
    </location>
</feature>
<feature type="compositionally biased region" description="Polar residues" evidence="2">
    <location>
        <begin position="205"/>
        <end position="223"/>
    </location>
</feature>
<feature type="region of interest" description="Disordered" evidence="2">
    <location>
        <begin position="563"/>
        <end position="654"/>
    </location>
</feature>
<reference evidence="4 5" key="1">
    <citation type="submission" date="2021-09" db="EMBL/GenBank/DDBJ databases">
        <title>Genomic insights and catalytic innovation underlie evolution of tropane alkaloids biosynthesis.</title>
        <authorList>
            <person name="Wang Y.-J."/>
            <person name="Tian T."/>
            <person name="Huang J.-P."/>
            <person name="Huang S.-X."/>
        </authorList>
    </citation>
    <scope>NUCLEOTIDE SEQUENCE [LARGE SCALE GENOMIC DNA]</scope>
    <source>
        <strain evidence="4">KIB-2018</strain>
        <tissue evidence="4">Leaf</tissue>
    </source>
</reference>
<feature type="region of interest" description="Disordered" evidence="2">
    <location>
        <begin position="260"/>
        <end position="325"/>
    </location>
</feature>
<feature type="region of interest" description="Disordered" evidence="2">
    <location>
        <begin position="337"/>
        <end position="405"/>
    </location>
</feature>
<protein>
    <recommendedName>
        <fullName evidence="3">Putative zinc-finger domain-containing protein</fullName>
    </recommendedName>
</protein>
<evidence type="ECO:0000259" key="3">
    <source>
        <dbReference type="Pfam" id="PF10650"/>
    </source>
</evidence>